<dbReference type="EMBL" id="JACEIK010004645">
    <property type="protein sequence ID" value="MCD9646027.1"/>
    <property type="molecule type" value="Genomic_DNA"/>
</dbReference>
<accession>A0ABS8VIE4</accession>
<gene>
    <name evidence="1" type="ORF">HAX54_035538</name>
</gene>
<reference evidence="1 2" key="1">
    <citation type="journal article" date="2021" name="BMC Genomics">
        <title>Datura genome reveals duplications of psychoactive alkaloid biosynthetic genes and high mutation rate following tissue culture.</title>
        <authorList>
            <person name="Rajewski A."/>
            <person name="Carter-House D."/>
            <person name="Stajich J."/>
            <person name="Litt A."/>
        </authorList>
    </citation>
    <scope>NUCLEOTIDE SEQUENCE [LARGE SCALE GENOMIC DNA]</scope>
    <source>
        <strain evidence="1">AR-01</strain>
    </source>
</reference>
<keyword evidence="2" id="KW-1185">Reference proteome</keyword>
<dbReference type="Proteomes" id="UP000823775">
    <property type="component" value="Unassembled WGS sequence"/>
</dbReference>
<evidence type="ECO:0000313" key="2">
    <source>
        <dbReference type="Proteomes" id="UP000823775"/>
    </source>
</evidence>
<comment type="caution">
    <text evidence="1">The sequence shown here is derived from an EMBL/GenBank/DDBJ whole genome shotgun (WGS) entry which is preliminary data.</text>
</comment>
<evidence type="ECO:0000313" key="1">
    <source>
        <dbReference type="EMBL" id="MCD9646027.1"/>
    </source>
</evidence>
<protein>
    <submittedName>
        <fullName evidence="1">Uncharacterized protein</fullName>
    </submittedName>
</protein>
<organism evidence="1 2">
    <name type="scientific">Datura stramonium</name>
    <name type="common">Jimsonweed</name>
    <name type="synonym">Common thornapple</name>
    <dbReference type="NCBI Taxonomy" id="4076"/>
    <lineage>
        <taxon>Eukaryota</taxon>
        <taxon>Viridiplantae</taxon>
        <taxon>Streptophyta</taxon>
        <taxon>Embryophyta</taxon>
        <taxon>Tracheophyta</taxon>
        <taxon>Spermatophyta</taxon>
        <taxon>Magnoliopsida</taxon>
        <taxon>eudicotyledons</taxon>
        <taxon>Gunneridae</taxon>
        <taxon>Pentapetalae</taxon>
        <taxon>asterids</taxon>
        <taxon>lamiids</taxon>
        <taxon>Solanales</taxon>
        <taxon>Solanaceae</taxon>
        <taxon>Solanoideae</taxon>
        <taxon>Datureae</taxon>
        <taxon>Datura</taxon>
    </lineage>
</organism>
<sequence>MDLDLQCDRTMTPPRRIQGVGEMQWLSKWRDQSGPDRFKKLGRFKNDRIVFPYKLWQSFGRNLCTVAFARRGKDWHYGQRDTAPYWHNEPRNTTLSWRDERAVWAARSQIPVLLGRKENKRRKNGEGRLK</sequence>
<proteinExistence type="predicted"/>
<name>A0ABS8VIE4_DATST</name>